<dbReference type="AlphaFoldDB" id="A0A662ZFU4"/>
<dbReference type="Gene3D" id="3.40.190.10">
    <property type="entry name" value="Periplasmic binding protein-like II"/>
    <property type="match status" value="2"/>
</dbReference>
<protein>
    <recommendedName>
        <fullName evidence="5">Maltodextrin-binding protein</fullName>
    </recommendedName>
</protein>
<keyword evidence="2 5" id="KW-0813">Transport</keyword>
<dbReference type="GO" id="GO:0055052">
    <property type="term" value="C:ATP-binding cassette (ABC) transporter complex, substrate-binding subunit-containing"/>
    <property type="evidence" value="ECO:0007669"/>
    <property type="project" value="TreeGrafter"/>
</dbReference>
<evidence type="ECO:0000313" key="7">
    <source>
        <dbReference type="Proteomes" id="UP000243745"/>
    </source>
</evidence>
<dbReference type="NCBIfam" id="NF007011">
    <property type="entry name" value="PRK09474.1"/>
    <property type="match status" value="1"/>
</dbReference>
<dbReference type="InterPro" id="IPR006060">
    <property type="entry name" value="Maltose/Cyclodextrin-bd"/>
</dbReference>
<dbReference type="OrthoDB" id="9766758at2"/>
<keyword evidence="4 5" id="KW-0732">Signal</keyword>
<reference evidence="6 7" key="1">
    <citation type="submission" date="2016-10" db="EMBL/GenBank/DDBJ databases">
        <authorList>
            <person name="Varghese N."/>
            <person name="Submissions S."/>
        </authorList>
    </citation>
    <scope>NUCLEOTIDE SEQUENCE [LARGE SCALE GENOMIC DNA]</scope>
    <source>
        <strain evidence="6 7">DSM 1361</strain>
    </source>
</reference>
<evidence type="ECO:0000313" key="6">
    <source>
        <dbReference type="EMBL" id="SFP21060.1"/>
    </source>
</evidence>
<evidence type="ECO:0000256" key="4">
    <source>
        <dbReference type="ARBA" id="ARBA00022729"/>
    </source>
</evidence>
<keyword evidence="3 5" id="KW-0762">Sugar transport</keyword>
<keyword evidence="7" id="KW-1185">Reference proteome</keyword>
<sequence>MKKTILSAIIGLVTLGVSSVASAAGIEEGQLTIWVNGDKGYDGIAKVGARFTEATGVKVTVGHPDQVEVKFQQNAASGNGPDIFMWAHDRFGEWVQAGLLTEIVPTEDELNRFQKVAWDAMKVNGKYYAYPVSIEAIAMICNKDIVPEAPKTFEELAELDTKLQKEGKHAIMWDYNNAYFTYPLLSANGGFAFRTDAKGVYDVTKTGVNNEGAKKGLNYLVNMVKKGHIPKGADYGIMESSFVAGKVGCIINGAWAWGQYSKVNYSVNPFPTLDGKPGKPFVGVLGMAINHASPNKDLAKEFLLNYLLTDAGLEEVNNDKPLGAAALKSYEAKLESDPRIATTMENAKMGDIMPSVPEMNRFWSSLQTALKNATTGRQSVDDALSTAEVRIVKEKK</sequence>
<proteinExistence type="inferred from homology"/>
<dbReference type="SUPFAM" id="SSF53850">
    <property type="entry name" value="Periplasmic binding protein-like II"/>
    <property type="match status" value="1"/>
</dbReference>
<dbReference type="GO" id="GO:1901982">
    <property type="term" value="F:maltose binding"/>
    <property type="evidence" value="ECO:0007669"/>
    <property type="project" value="TreeGrafter"/>
</dbReference>
<dbReference type="GO" id="GO:0015768">
    <property type="term" value="P:maltose transport"/>
    <property type="evidence" value="ECO:0007669"/>
    <property type="project" value="TreeGrafter"/>
</dbReference>
<dbReference type="Pfam" id="PF01547">
    <property type="entry name" value="SBP_bac_1"/>
    <property type="match status" value="1"/>
</dbReference>
<dbReference type="InterPro" id="IPR006059">
    <property type="entry name" value="SBP"/>
</dbReference>
<dbReference type="PRINTS" id="PR00181">
    <property type="entry name" value="MALTOSEBP"/>
</dbReference>
<dbReference type="PANTHER" id="PTHR30061:SF50">
    <property type="entry name" value="MALTOSE_MALTODEXTRIN-BINDING PERIPLASMIC PROTEIN"/>
    <property type="match status" value="1"/>
</dbReference>
<comment type="subcellular location">
    <subcellularLocation>
        <location evidence="5">Periplasm</location>
    </subcellularLocation>
</comment>
<dbReference type="PANTHER" id="PTHR30061">
    <property type="entry name" value="MALTOSE-BINDING PERIPLASMIC PROTEIN"/>
    <property type="match status" value="1"/>
</dbReference>
<dbReference type="GO" id="GO:0042956">
    <property type="term" value="P:maltodextrin transmembrane transport"/>
    <property type="evidence" value="ECO:0007669"/>
    <property type="project" value="TreeGrafter"/>
</dbReference>
<accession>A0A662ZFU4</accession>
<evidence type="ECO:0000256" key="1">
    <source>
        <dbReference type="ARBA" id="ARBA00008520"/>
    </source>
</evidence>
<organism evidence="6 7">
    <name type="scientific">Ruminobacter amylophilus</name>
    <dbReference type="NCBI Taxonomy" id="867"/>
    <lineage>
        <taxon>Bacteria</taxon>
        <taxon>Pseudomonadati</taxon>
        <taxon>Pseudomonadota</taxon>
        <taxon>Gammaproteobacteria</taxon>
        <taxon>Aeromonadales</taxon>
        <taxon>Succinivibrionaceae</taxon>
        <taxon>Ruminobacter</taxon>
    </lineage>
</organism>
<dbReference type="GO" id="GO:0015144">
    <property type="term" value="F:carbohydrate transmembrane transporter activity"/>
    <property type="evidence" value="ECO:0007669"/>
    <property type="project" value="InterPro"/>
</dbReference>
<dbReference type="Proteomes" id="UP000243745">
    <property type="component" value="Unassembled WGS sequence"/>
</dbReference>
<keyword evidence="5" id="KW-0574">Periplasm</keyword>
<feature type="chain" id="PRO_5025098914" description="Maltodextrin-binding protein" evidence="5">
    <location>
        <begin position="24"/>
        <end position="396"/>
    </location>
</feature>
<comment type="similarity">
    <text evidence="1 5">Belongs to the bacterial solute-binding protein 1 family.</text>
</comment>
<dbReference type="EMBL" id="FOXF01000009">
    <property type="protein sequence ID" value="SFP21060.1"/>
    <property type="molecule type" value="Genomic_DNA"/>
</dbReference>
<gene>
    <name evidence="6" type="ORF">SAMN02910344_00739</name>
</gene>
<evidence type="ECO:0000256" key="2">
    <source>
        <dbReference type="ARBA" id="ARBA00022448"/>
    </source>
</evidence>
<feature type="signal peptide" evidence="5">
    <location>
        <begin position="1"/>
        <end position="23"/>
    </location>
</feature>
<name>A0A662ZFU4_9GAMM</name>
<dbReference type="RefSeq" id="WP_093141014.1">
    <property type="nucleotide sequence ID" value="NZ_FOXF01000009.1"/>
</dbReference>
<evidence type="ECO:0000256" key="3">
    <source>
        <dbReference type="ARBA" id="ARBA00022597"/>
    </source>
</evidence>
<evidence type="ECO:0000256" key="5">
    <source>
        <dbReference type="RuleBase" id="RU365005"/>
    </source>
</evidence>
<dbReference type="GO" id="GO:0042597">
    <property type="term" value="C:periplasmic space"/>
    <property type="evidence" value="ECO:0007669"/>
    <property type="project" value="UniProtKB-SubCell"/>
</dbReference>
<comment type="function">
    <text evidence="5">Part of the ABC transporter complex MalEFGK involved in maltose/maltodextrin import. Binds maltose and higher maltodextrins.</text>
</comment>